<evidence type="ECO:0000313" key="3">
    <source>
        <dbReference type="EMBL" id="CAL5993914.1"/>
    </source>
</evidence>
<dbReference type="InterPro" id="IPR027417">
    <property type="entry name" value="P-loop_NTPase"/>
</dbReference>
<evidence type="ECO:0000313" key="4">
    <source>
        <dbReference type="Proteomes" id="UP001642409"/>
    </source>
</evidence>
<evidence type="ECO:0000256" key="2">
    <source>
        <dbReference type="ARBA" id="ARBA00023134"/>
    </source>
</evidence>
<dbReference type="InterPro" id="IPR050227">
    <property type="entry name" value="Rab"/>
</dbReference>
<comment type="caution">
    <text evidence="3">The sequence shown here is derived from an EMBL/GenBank/DDBJ whole genome shotgun (WGS) entry which is preliminary data.</text>
</comment>
<dbReference type="PROSITE" id="PS51419">
    <property type="entry name" value="RAB"/>
    <property type="match status" value="1"/>
</dbReference>
<gene>
    <name evidence="3" type="ORF">HINF_LOCUS13293</name>
</gene>
<dbReference type="SMART" id="SM00173">
    <property type="entry name" value="RAS"/>
    <property type="match status" value="1"/>
</dbReference>
<sequence length="160" mass="18425">MTLRIVTVGSRKSGKTFLTNKLLGSNNFQTDIMKTINQYVNGIEYKTIIQDLHRTERFEGLQTNHCRGVDGVLLVFNVSDQQSFKSCSQFIKDIKDKSNAVITLIGNKWEDIREVNADEAVEFAQMHNATYYEIERPEAQMKEIYEKLVQSIVQKKNNAE</sequence>
<keyword evidence="2" id="KW-0342">GTP-binding</keyword>
<dbReference type="InterPro" id="IPR001806">
    <property type="entry name" value="Small_GTPase"/>
</dbReference>
<dbReference type="Pfam" id="PF00071">
    <property type="entry name" value="Ras"/>
    <property type="match status" value="1"/>
</dbReference>
<keyword evidence="4" id="KW-1185">Reference proteome</keyword>
<dbReference type="Gene3D" id="3.40.50.300">
    <property type="entry name" value="P-loop containing nucleotide triphosphate hydrolases"/>
    <property type="match status" value="1"/>
</dbReference>
<dbReference type="PANTHER" id="PTHR47977">
    <property type="entry name" value="RAS-RELATED PROTEIN RAB"/>
    <property type="match status" value="1"/>
</dbReference>
<dbReference type="SMART" id="SM00175">
    <property type="entry name" value="RAB"/>
    <property type="match status" value="1"/>
</dbReference>
<dbReference type="PROSITE" id="PS51421">
    <property type="entry name" value="RAS"/>
    <property type="match status" value="1"/>
</dbReference>
<organism evidence="3 4">
    <name type="scientific">Hexamita inflata</name>
    <dbReference type="NCBI Taxonomy" id="28002"/>
    <lineage>
        <taxon>Eukaryota</taxon>
        <taxon>Metamonada</taxon>
        <taxon>Diplomonadida</taxon>
        <taxon>Hexamitidae</taxon>
        <taxon>Hexamitinae</taxon>
        <taxon>Hexamita</taxon>
    </lineage>
</organism>
<dbReference type="SUPFAM" id="SSF52540">
    <property type="entry name" value="P-loop containing nucleoside triphosphate hydrolases"/>
    <property type="match status" value="1"/>
</dbReference>
<evidence type="ECO:0000256" key="1">
    <source>
        <dbReference type="ARBA" id="ARBA00022741"/>
    </source>
</evidence>
<dbReference type="Proteomes" id="UP001642409">
    <property type="component" value="Unassembled WGS sequence"/>
</dbReference>
<accession>A0ABP1HIE0</accession>
<proteinExistence type="predicted"/>
<reference evidence="3 4" key="1">
    <citation type="submission" date="2024-07" db="EMBL/GenBank/DDBJ databases">
        <authorList>
            <person name="Akdeniz Z."/>
        </authorList>
    </citation>
    <scope>NUCLEOTIDE SEQUENCE [LARGE SCALE GENOMIC DNA]</scope>
</reference>
<dbReference type="EMBL" id="CAXDID020000031">
    <property type="protein sequence ID" value="CAL5993914.1"/>
    <property type="molecule type" value="Genomic_DNA"/>
</dbReference>
<keyword evidence="1" id="KW-0547">Nucleotide-binding</keyword>
<protein>
    <submittedName>
        <fullName evidence="3">Rab11</fullName>
    </submittedName>
</protein>
<name>A0ABP1HIE0_9EUKA</name>